<evidence type="ECO:0000313" key="2">
    <source>
        <dbReference type="Proteomes" id="UP000541444"/>
    </source>
</evidence>
<dbReference type="PANTHER" id="PTHR45786:SF74">
    <property type="entry name" value="ATP-DEPENDENT DNA HELICASE"/>
    <property type="match status" value="1"/>
</dbReference>
<evidence type="ECO:0000313" key="1">
    <source>
        <dbReference type="EMBL" id="KAF6149201.1"/>
    </source>
</evidence>
<sequence>MDTSKQQYSRCQEAGNEANAPHVSMMNDVNNHWNTFHNNLDNAGENFDDCGVAPSEIVGINETSNTTTRLRNLIVETGESSRGPIDIVKLDDRILNGRGPKPFSIYGELKHRVGALLLDLGKRAAYVQLYIYDSASALNAGVSCNLQLNTDVLKIIQDNFMEYNPFVRIYHQAYEVLNDAYSADNQNVNVHAHLHYSSRTD</sequence>
<comment type="caution">
    <text evidence="1">The sequence shown here is derived from an EMBL/GenBank/DDBJ whole genome shotgun (WGS) entry which is preliminary data.</text>
</comment>
<evidence type="ECO:0008006" key="3">
    <source>
        <dbReference type="Google" id="ProtNLM"/>
    </source>
</evidence>
<dbReference type="PANTHER" id="PTHR45786">
    <property type="entry name" value="DNA BINDING PROTEIN-LIKE"/>
    <property type="match status" value="1"/>
</dbReference>
<organism evidence="1 2">
    <name type="scientific">Kingdonia uniflora</name>
    <dbReference type="NCBI Taxonomy" id="39325"/>
    <lineage>
        <taxon>Eukaryota</taxon>
        <taxon>Viridiplantae</taxon>
        <taxon>Streptophyta</taxon>
        <taxon>Embryophyta</taxon>
        <taxon>Tracheophyta</taxon>
        <taxon>Spermatophyta</taxon>
        <taxon>Magnoliopsida</taxon>
        <taxon>Ranunculales</taxon>
        <taxon>Circaeasteraceae</taxon>
        <taxon>Kingdonia</taxon>
    </lineage>
</organism>
<proteinExistence type="predicted"/>
<dbReference type="OrthoDB" id="1928976at2759"/>
<dbReference type="EMBL" id="JACGCM010001798">
    <property type="protein sequence ID" value="KAF6149201.1"/>
    <property type="molecule type" value="Genomic_DNA"/>
</dbReference>
<reference evidence="1 2" key="1">
    <citation type="journal article" date="2020" name="IScience">
        <title>Genome Sequencing of the Endangered Kingdonia uniflora (Circaeasteraceae, Ranunculales) Reveals Potential Mechanisms of Evolutionary Specialization.</title>
        <authorList>
            <person name="Sun Y."/>
            <person name="Deng T."/>
            <person name="Zhang A."/>
            <person name="Moore M.J."/>
            <person name="Landis J.B."/>
            <person name="Lin N."/>
            <person name="Zhang H."/>
            <person name="Zhang X."/>
            <person name="Huang J."/>
            <person name="Zhang X."/>
            <person name="Sun H."/>
            <person name="Wang H."/>
        </authorList>
    </citation>
    <scope>NUCLEOTIDE SEQUENCE [LARGE SCALE GENOMIC DNA]</scope>
    <source>
        <strain evidence="1">TB1705</strain>
        <tissue evidence="1">Leaf</tissue>
    </source>
</reference>
<keyword evidence="2" id="KW-1185">Reference proteome</keyword>
<protein>
    <recommendedName>
        <fullName evidence="3">Helitron helicase-like domain-containing protein</fullName>
    </recommendedName>
</protein>
<dbReference type="AlphaFoldDB" id="A0A7J7M2V8"/>
<name>A0A7J7M2V8_9MAGN</name>
<accession>A0A7J7M2V8</accession>
<dbReference type="Proteomes" id="UP000541444">
    <property type="component" value="Unassembled WGS sequence"/>
</dbReference>
<gene>
    <name evidence="1" type="ORF">GIB67_026057</name>
</gene>